<comment type="similarity">
    <text evidence="2 6">Belongs to the class-III pyridoxal-phosphate-dependent aminotransferase family.</text>
</comment>
<reference evidence="7 8" key="1">
    <citation type="submission" date="2018-10" db="EMBL/GenBank/DDBJ databases">
        <title>Draft genome of Cortibacter populi DSM10536.</title>
        <authorList>
            <person name="Bernier A.-M."/>
            <person name="Bernard K."/>
        </authorList>
    </citation>
    <scope>NUCLEOTIDE SEQUENCE [LARGE SCALE GENOMIC DNA]</scope>
    <source>
        <strain evidence="7 8">DSM 105136</strain>
    </source>
</reference>
<keyword evidence="3 7" id="KW-0032">Aminotransferase</keyword>
<evidence type="ECO:0000313" key="7">
    <source>
        <dbReference type="EMBL" id="RMX05071.1"/>
    </source>
</evidence>
<dbReference type="InterPro" id="IPR015424">
    <property type="entry name" value="PyrdxlP-dep_Trfase"/>
</dbReference>
<dbReference type="GO" id="GO:0009448">
    <property type="term" value="P:gamma-aminobutyric acid metabolic process"/>
    <property type="evidence" value="ECO:0007669"/>
    <property type="project" value="InterPro"/>
</dbReference>
<evidence type="ECO:0000313" key="8">
    <source>
        <dbReference type="Proteomes" id="UP000278006"/>
    </source>
</evidence>
<dbReference type="Pfam" id="PF00202">
    <property type="entry name" value="Aminotran_3"/>
    <property type="match status" value="1"/>
</dbReference>
<dbReference type="PANTHER" id="PTHR11986">
    <property type="entry name" value="AMINOTRANSFERASE CLASS III"/>
    <property type="match status" value="1"/>
</dbReference>
<dbReference type="InterPro" id="IPR004632">
    <property type="entry name" value="4NH2But_aminotransferase_bac"/>
</dbReference>
<keyword evidence="4 7" id="KW-0808">Transferase</keyword>
<evidence type="ECO:0000256" key="3">
    <source>
        <dbReference type="ARBA" id="ARBA00022576"/>
    </source>
</evidence>
<dbReference type="PROSITE" id="PS00600">
    <property type="entry name" value="AA_TRANSFER_CLASS_3"/>
    <property type="match status" value="1"/>
</dbReference>
<dbReference type="InterPro" id="IPR049704">
    <property type="entry name" value="Aminotrans_3_PPA_site"/>
</dbReference>
<sequence>MNNASLQRRREAASPRGVGVMCSFYADRASNAELWDVEGRRYIDFAAGIAVLNTGHRHPKVTAAIAAQLERFTHTAYQVVPYASYVSLAERINAATPGTHAKKTAFFTTGAEAVENAIKIARAHTGRPGVIAFGGAFHGRTLLTLALTGKVAPYKTGFGPFPGDVYHLPFPNALHGITPEHALEALQQLFKVDIEPGRVAAIIVEPVQGEGGFNPLPPLFFQALRTVCDQHGIVLIADEVQTGFARTGRLFACEHFDALPDLITFAKSLAGGMPLSGVCGRAEIMDAPGPGGLGGTYAGNPLAVAAAHAVLDVIAEERLTERSQVLGERLKARLEGLHAQVPQIAEVRGLGGMVAVEFRNAEGQPDAAFTQAVLARALQRGLLLLSCGTHGNVIRFLFPLTIGDAVFDEALDILQAALLAQPDTAGTNATQPATESAPPTADLRTSIKLGMRKHFDNIGKSLARLERNP</sequence>
<dbReference type="GO" id="GO:0034386">
    <property type="term" value="F:4-aminobutyrate:2-oxoglutarate transaminase activity"/>
    <property type="evidence" value="ECO:0007669"/>
    <property type="project" value="UniProtKB-EC"/>
</dbReference>
<proteinExistence type="inferred from homology"/>
<dbReference type="Gene3D" id="3.40.640.10">
    <property type="entry name" value="Type I PLP-dependent aspartate aminotransferase-like (Major domain)"/>
    <property type="match status" value="1"/>
</dbReference>
<evidence type="ECO:0000256" key="6">
    <source>
        <dbReference type="RuleBase" id="RU003560"/>
    </source>
</evidence>
<name>A0A3M6QQK7_9BURK</name>
<protein>
    <submittedName>
        <fullName evidence="7">4-aminobutyrate--2-oxoglutarate transaminase</fullName>
        <ecNumber evidence="7">2.6.1.19</ecNumber>
    </submittedName>
</protein>
<accession>A0A3M6QQK7</accession>
<dbReference type="CDD" id="cd00610">
    <property type="entry name" value="OAT_like"/>
    <property type="match status" value="1"/>
</dbReference>
<dbReference type="GO" id="GO:0030170">
    <property type="term" value="F:pyridoxal phosphate binding"/>
    <property type="evidence" value="ECO:0007669"/>
    <property type="project" value="InterPro"/>
</dbReference>
<dbReference type="Proteomes" id="UP000278006">
    <property type="component" value="Unassembled WGS sequence"/>
</dbReference>
<dbReference type="InterPro" id="IPR005814">
    <property type="entry name" value="Aminotrans_3"/>
</dbReference>
<keyword evidence="8" id="KW-1185">Reference proteome</keyword>
<comment type="caution">
    <text evidence="7">The sequence shown here is derived from an EMBL/GenBank/DDBJ whole genome shotgun (WGS) entry which is preliminary data.</text>
</comment>
<dbReference type="OrthoDB" id="3398487at2"/>
<dbReference type="PIRSF" id="PIRSF000521">
    <property type="entry name" value="Transaminase_4ab_Lys_Orn"/>
    <property type="match status" value="1"/>
</dbReference>
<evidence type="ECO:0000256" key="5">
    <source>
        <dbReference type="ARBA" id="ARBA00022898"/>
    </source>
</evidence>
<dbReference type="SUPFAM" id="SSF53383">
    <property type="entry name" value="PLP-dependent transferases"/>
    <property type="match status" value="1"/>
</dbReference>
<dbReference type="AlphaFoldDB" id="A0A3M6QQK7"/>
<dbReference type="FunFam" id="3.40.640.10:FF:000013">
    <property type="entry name" value="4-aminobutyrate aminotransferase"/>
    <property type="match status" value="1"/>
</dbReference>
<organism evidence="7 8">
    <name type="scientific">Corticibacter populi</name>
    <dbReference type="NCBI Taxonomy" id="1550736"/>
    <lineage>
        <taxon>Bacteria</taxon>
        <taxon>Pseudomonadati</taxon>
        <taxon>Pseudomonadota</taxon>
        <taxon>Betaproteobacteria</taxon>
        <taxon>Burkholderiales</taxon>
        <taxon>Comamonadaceae</taxon>
        <taxon>Corticibacter</taxon>
    </lineage>
</organism>
<evidence type="ECO:0000256" key="1">
    <source>
        <dbReference type="ARBA" id="ARBA00001933"/>
    </source>
</evidence>
<dbReference type="NCBIfam" id="TIGR00700">
    <property type="entry name" value="GABAtrnsam"/>
    <property type="match status" value="1"/>
</dbReference>
<dbReference type="EC" id="2.6.1.19" evidence="7"/>
<dbReference type="EMBL" id="RDQO01000004">
    <property type="protein sequence ID" value="RMX05071.1"/>
    <property type="molecule type" value="Genomic_DNA"/>
</dbReference>
<dbReference type="GO" id="GO:0042802">
    <property type="term" value="F:identical protein binding"/>
    <property type="evidence" value="ECO:0007669"/>
    <property type="project" value="TreeGrafter"/>
</dbReference>
<dbReference type="RefSeq" id="WP_122230609.1">
    <property type="nucleotide sequence ID" value="NZ_RDQO01000004.1"/>
</dbReference>
<dbReference type="InterPro" id="IPR015422">
    <property type="entry name" value="PyrdxlP-dep_Trfase_small"/>
</dbReference>
<gene>
    <name evidence="7" type="primary">gabT</name>
    <name evidence="7" type="ORF">D8I35_13875</name>
</gene>
<comment type="cofactor">
    <cofactor evidence="1">
        <name>pyridoxal 5'-phosphate</name>
        <dbReference type="ChEBI" id="CHEBI:597326"/>
    </cofactor>
</comment>
<evidence type="ECO:0000256" key="4">
    <source>
        <dbReference type="ARBA" id="ARBA00022679"/>
    </source>
</evidence>
<dbReference type="InterPro" id="IPR050103">
    <property type="entry name" value="Class-III_PLP-dep_AT"/>
</dbReference>
<keyword evidence="5 6" id="KW-0663">Pyridoxal phosphate</keyword>
<evidence type="ECO:0000256" key="2">
    <source>
        <dbReference type="ARBA" id="ARBA00008954"/>
    </source>
</evidence>
<dbReference type="Gene3D" id="3.90.1150.10">
    <property type="entry name" value="Aspartate Aminotransferase, domain 1"/>
    <property type="match status" value="1"/>
</dbReference>
<dbReference type="InterPro" id="IPR015421">
    <property type="entry name" value="PyrdxlP-dep_Trfase_major"/>
</dbReference>